<protein>
    <recommendedName>
        <fullName evidence="6">Peptidyl-prolyl cis-trans isomerase</fullName>
        <ecNumber evidence="6">5.2.1.8</ecNumber>
    </recommendedName>
</protein>
<dbReference type="AlphaFoldDB" id="A0A940IJK6"/>
<organism evidence="9 10">
    <name type="scientific">Candidatus Cryptobacteroides avicola</name>
    <dbReference type="NCBI Taxonomy" id="2840757"/>
    <lineage>
        <taxon>Bacteria</taxon>
        <taxon>Pseudomonadati</taxon>
        <taxon>Bacteroidota</taxon>
        <taxon>Bacteroidia</taxon>
        <taxon>Bacteroidales</taxon>
        <taxon>Candidatus Cryptobacteroides</taxon>
    </lineage>
</organism>
<evidence type="ECO:0000259" key="8">
    <source>
        <dbReference type="PROSITE" id="PS50059"/>
    </source>
</evidence>
<feature type="signal peptide" evidence="7">
    <location>
        <begin position="1"/>
        <end position="21"/>
    </location>
</feature>
<evidence type="ECO:0000256" key="2">
    <source>
        <dbReference type="ARBA" id="ARBA00006577"/>
    </source>
</evidence>
<dbReference type="InterPro" id="IPR036944">
    <property type="entry name" value="PPIase_FKBP_N_sf"/>
</dbReference>
<dbReference type="PANTHER" id="PTHR43811:SF19">
    <property type="entry name" value="39 KDA FK506-BINDING NUCLEAR PROTEIN"/>
    <property type="match status" value="1"/>
</dbReference>
<feature type="chain" id="PRO_5037221710" description="Peptidyl-prolyl cis-trans isomerase" evidence="7">
    <location>
        <begin position="22"/>
        <end position="255"/>
    </location>
</feature>
<dbReference type="InterPro" id="IPR001179">
    <property type="entry name" value="PPIase_FKBP_dom"/>
</dbReference>
<evidence type="ECO:0000256" key="5">
    <source>
        <dbReference type="PROSITE-ProRule" id="PRU00277"/>
    </source>
</evidence>
<keyword evidence="4 5" id="KW-0413">Isomerase</keyword>
<dbReference type="GO" id="GO:0003755">
    <property type="term" value="F:peptidyl-prolyl cis-trans isomerase activity"/>
    <property type="evidence" value="ECO:0007669"/>
    <property type="project" value="UniProtKB-UniRule"/>
</dbReference>
<evidence type="ECO:0000256" key="4">
    <source>
        <dbReference type="ARBA" id="ARBA00023235"/>
    </source>
</evidence>
<dbReference type="EC" id="5.2.1.8" evidence="6"/>
<feature type="domain" description="PPIase FKBP-type" evidence="8">
    <location>
        <begin position="158"/>
        <end position="243"/>
    </location>
</feature>
<evidence type="ECO:0000313" key="9">
    <source>
        <dbReference type="EMBL" id="MBO8484676.1"/>
    </source>
</evidence>
<evidence type="ECO:0000313" key="10">
    <source>
        <dbReference type="Proteomes" id="UP000725002"/>
    </source>
</evidence>
<keyword evidence="3 5" id="KW-0697">Rotamase</keyword>
<comment type="catalytic activity">
    <reaction evidence="1 5 6">
        <text>[protein]-peptidylproline (omega=180) = [protein]-peptidylproline (omega=0)</text>
        <dbReference type="Rhea" id="RHEA:16237"/>
        <dbReference type="Rhea" id="RHEA-COMP:10747"/>
        <dbReference type="Rhea" id="RHEA-COMP:10748"/>
        <dbReference type="ChEBI" id="CHEBI:83833"/>
        <dbReference type="ChEBI" id="CHEBI:83834"/>
        <dbReference type="EC" id="5.2.1.8"/>
    </reaction>
</comment>
<evidence type="ECO:0000256" key="7">
    <source>
        <dbReference type="SAM" id="SignalP"/>
    </source>
</evidence>
<sequence>MKTIKIIAAAAAAVAMTAACNSGSTPKADVDVQLPSKATTDSVSYLVGVNFGYFIKYNNFGEDLNFAQIKKGMMDFIKAEGDMNSPEFNAQLDVNPELMNVLFNKYISARNEYTAAVNKKIGEEFLSENGKKVGVEVTESGLQYKIIEAGNDVKAGPKDTVYVHYTGTLIDGTEFDASDKTKEPVKMMLNRVIKGWTEGLQLVGEGGKIQLFIPDSLAYGARNMGKIGPNSTLIFDIDVVKVGKAPVEEEVVDKK</sequence>
<dbReference type="PROSITE" id="PS50059">
    <property type="entry name" value="FKBP_PPIASE"/>
    <property type="match status" value="1"/>
</dbReference>
<comment type="similarity">
    <text evidence="2 6">Belongs to the FKBP-type PPIase family.</text>
</comment>
<evidence type="ECO:0000256" key="6">
    <source>
        <dbReference type="RuleBase" id="RU003915"/>
    </source>
</evidence>
<evidence type="ECO:0000256" key="1">
    <source>
        <dbReference type="ARBA" id="ARBA00000971"/>
    </source>
</evidence>
<reference evidence="9" key="1">
    <citation type="submission" date="2020-10" db="EMBL/GenBank/DDBJ databases">
        <authorList>
            <person name="Gilroy R."/>
        </authorList>
    </citation>
    <scope>NUCLEOTIDE SEQUENCE</scope>
    <source>
        <strain evidence="9">G3-8215</strain>
    </source>
</reference>
<dbReference type="PROSITE" id="PS51257">
    <property type="entry name" value="PROKAR_LIPOPROTEIN"/>
    <property type="match status" value="1"/>
</dbReference>
<dbReference type="Proteomes" id="UP000725002">
    <property type="component" value="Unassembled WGS sequence"/>
</dbReference>
<dbReference type="InterPro" id="IPR046357">
    <property type="entry name" value="PPIase_dom_sf"/>
</dbReference>
<keyword evidence="7" id="KW-0732">Signal</keyword>
<comment type="caution">
    <text evidence="9">The sequence shown here is derived from an EMBL/GenBank/DDBJ whole genome shotgun (WGS) entry which is preliminary data.</text>
</comment>
<dbReference type="EMBL" id="JADILV010000082">
    <property type="protein sequence ID" value="MBO8484676.1"/>
    <property type="molecule type" value="Genomic_DNA"/>
</dbReference>
<reference evidence="9" key="2">
    <citation type="journal article" date="2021" name="PeerJ">
        <title>Extensive microbial diversity within the chicken gut microbiome revealed by metagenomics and culture.</title>
        <authorList>
            <person name="Gilroy R."/>
            <person name="Ravi A."/>
            <person name="Getino M."/>
            <person name="Pursley I."/>
            <person name="Horton D.L."/>
            <person name="Alikhan N.F."/>
            <person name="Baker D."/>
            <person name="Gharbi K."/>
            <person name="Hall N."/>
            <person name="Watson M."/>
            <person name="Adriaenssens E.M."/>
            <person name="Foster-Nyarko E."/>
            <person name="Jarju S."/>
            <person name="Secka A."/>
            <person name="Antonio M."/>
            <person name="Oren A."/>
            <person name="Chaudhuri R.R."/>
            <person name="La Ragione R."/>
            <person name="Hildebrand F."/>
            <person name="Pallen M.J."/>
        </authorList>
    </citation>
    <scope>NUCLEOTIDE SEQUENCE</scope>
    <source>
        <strain evidence="9">G3-8215</strain>
    </source>
</reference>
<dbReference type="Pfam" id="PF00254">
    <property type="entry name" value="FKBP_C"/>
    <property type="match status" value="1"/>
</dbReference>
<evidence type="ECO:0000256" key="3">
    <source>
        <dbReference type="ARBA" id="ARBA00023110"/>
    </source>
</evidence>
<dbReference type="GO" id="GO:0006457">
    <property type="term" value="P:protein folding"/>
    <property type="evidence" value="ECO:0007669"/>
    <property type="project" value="InterPro"/>
</dbReference>
<proteinExistence type="inferred from homology"/>
<dbReference type="SUPFAM" id="SSF54534">
    <property type="entry name" value="FKBP-like"/>
    <property type="match status" value="1"/>
</dbReference>
<dbReference type="Gene3D" id="1.10.287.460">
    <property type="entry name" value="Peptidyl-prolyl cis-trans isomerase, FKBP-type, N-terminal domain"/>
    <property type="match status" value="1"/>
</dbReference>
<name>A0A940IJK6_9BACT</name>
<accession>A0A940IJK6</accession>
<dbReference type="InterPro" id="IPR000774">
    <property type="entry name" value="PPIase_FKBP_N"/>
</dbReference>
<dbReference type="Pfam" id="PF01346">
    <property type="entry name" value="FKBP_N"/>
    <property type="match status" value="1"/>
</dbReference>
<dbReference type="Gene3D" id="3.10.50.40">
    <property type="match status" value="1"/>
</dbReference>
<gene>
    <name evidence="9" type="ORF">IAB75_11300</name>
</gene>
<dbReference type="PANTHER" id="PTHR43811">
    <property type="entry name" value="FKBP-TYPE PEPTIDYL-PROLYL CIS-TRANS ISOMERASE FKPA"/>
    <property type="match status" value="1"/>
</dbReference>